<gene>
    <name evidence="2" type="ORF">SAMN05444374_102128</name>
</gene>
<accession>A0A1I0SQL5</accession>
<dbReference type="RefSeq" id="WP_068363675.1">
    <property type="nucleotide sequence ID" value="NZ_FOJN01000002.1"/>
</dbReference>
<name>A0A1I0SQL5_9NOCA</name>
<reference evidence="2 3" key="1">
    <citation type="submission" date="2016-10" db="EMBL/GenBank/DDBJ databases">
        <authorList>
            <person name="de Groot N.N."/>
        </authorList>
    </citation>
    <scope>NUCLEOTIDE SEQUENCE [LARGE SCALE GENOMIC DNA]</scope>
    <source>
        <strain evidence="2 3">DSM 44908</strain>
    </source>
</reference>
<dbReference type="EMBL" id="FOJN01000002">
    <property type="protein sequence ID" value="SFA41772.1"/>
    <property type="molecule type" value="Genomic_DNA"/>
</dbReference>
<evidence type="ECO:0000313" key="2">
    <source>
        <dbReference type="EMBL" id="SFA41772.1"/>
    </source>
</evidence>
<dbReference type="GeneID" id="85484602"/>
<dbReference type="Proteomes" id="UP000182054">
    <property type="component" value="Unassembled WGS sequence"/>
</dbReference>
<protein>
    <submittedName>
        <fullName evidence="2">Uncharacterized protein</fullName>
    </submittedName>
</protein>
<keyword evidence="1" id="KW-0472">Membrane</keyword>
<dbReference type="OrthoDB" id="4753882at2"/>
<feature type="transmembrane region" description="Helical" evidence="1">
    <location>
        <begin position="31"/>
        <end position="53"/>
    </location>
</feature>
<dbReference type="AlphaFoldDB" id="A0A1I0SQL5"/>
<proteinExistence type="predicted"/>
<sequence>MLGLIGALLFIVGGIIGRSAAVPYSTEFWRIAAQPAAVIIGGLAAVSAAAVAFRAQRAASQTVLRGVRLQVAAGEKQFRQTYTADVEQREADTNSTAVNRCWEKFTWIVALHQGKDMAAPGEVPVDIAVMMLESLYDDAKALGDPTLLVGIGEYSRLVVDAH</sequence>
<keyword evidence="1" id="KW-1133">Transmembrane helix</keyword>
<organism evidence="2 3">
    <name type="scientific">Rhodococcoides kroppenstedtii</name>
    <dbReference type="NCBI Taxonomy" id="293050"/>
    <lineage>
        <taxon>Bacteria</taxon>
        <taxon>Bacillati</taxon>
        <taxon>Actinomycetota</taxon>
        <taxon>Actinomycetes</taxon>
        <taxon>Mycobacteriales</taxon>
        <taxon>Nocardiaceae</taxon>
        <taxon>Rhodococcoides</taxon>
    </lineage>
</organism>
<evidence type="ECO:0000256" key="1">
    <source>
        <dbReference type="SAM" id="Phobius"/>
    </source>
</evidence>
<evidence type="ECO:0000313" key="3">
    <source>
        <dbReference type="Proteomes" id="UP000182054"/>
    </source>
</evidence>
<keyword evidence="1" id="KW-0812">Transmembrane</keyword>